<dbReference type="InterPro" id="IPR003439">
    <property type="entry name" value="ABC_transporter-like_ATP-bd"/>
</dbReference>
<dbReference type="EC" id="7.6.2.13" evidence="8"/>
<comment type="caution">
    <text evidence="11">The sequence shown here is derived from an EMBL/GenBank/DDBJ whole genome shotgun (WGS) entry which is preliminary data.</text>
</comment>
<evidence type="ECO:0000256" key="6">
    <source>
        <dbReference type="ARBA" id="ARBA00022840"/>
    </source>
</evidence>
<evidence type="ECO:0000313" key="12">
    <source>
        <dbReference type="Proteomes" id="UP001237448"/>
    </source>
</evidence>
<evidence type="ECO:0000313" key="11">
    <source>
        <dbReference type="EMBL" id="MDQ0391413.1"/>
    </source>
</evidence>
<comment type="function">
    <text evidence="7">Part of the ABC transporter complex LsrABCD involved in autoinducer 2 (AI-2) import. Responsible for energy coupling to the transport system.</text>
</comment>
<dbReference type="InterPro" id="IPR017871">
    <property type="entry name" value="ABC_transporter-like_CS"/>
</dbReference>
<comment type="subunit">
    <text evidence="3">The complex is composed of two ATP-binding proteins (LsrA), two transmembrane proteins (LsrC and LsrD) and a solute-binding protein (LsrB).</text>
</comment>
<name>A0ABU0FBE8_9HYPH</name>
<dbReference type="Proteomes" id="UP001237448">
    <property type="component" value="Unassembled WGS sequence"/>
</dbReference>
<comment type="catalytic activity">
    <reaction evidence="9">
        <text>ATP + H2O + (2R,4S)-2-methyl-2,3,3,4-tetrahydroxytetrahydrofuran-[AI-2-binding protein]Side 1 = ADP + phosphate + (2R,4S)-2-methyl-2,3,3,4-tetrahydroxytetrahydrofuranSide 2 + [AI-2-binding protein]Side 1.</text>
        <dbReference type="EC" id="7.6.2.13"/>
    </reaction>
</comment>
<dbReference type="InterPro" id="IPR050107">
    <property type="entry name" value="ABC_carbohydrate_import_ATPase"/>
</dbReference>
<dbReference type="PROSITE" id="PS50893">
    <property type="entry name" value="ABC_TRANSPORTER_2"/>
    <property type="match status" value="2"/>
</dbReference>
<gene>
    <name evidence="11" type="ORF">J3R73_001205</name>
</gene>
<comment type="subcellular location">
    <subcellularLocation>
        <location evidence="1">Cell inner membrane</location>
        <topology evidence="1">Peripheral membrane protein</topology>
    </subcellularLocation>
</comment>
<dbReference type="CDD" id="cd03216">
    <property type="entry name" value="ABC_Carb_Monos_I"/>
    <property type="match status" value="1"/>
</dbReference>
<evidence type="ECO:0000259" key="10">
    <source>
        <dbReference type="PROSITE" id="PS50893"/>
    </source>
</evidence>
<dbReference type="CDD" id="cd03215">
    <property type="entry name" value="ABC_Carb_Monos_II"/>
    <property type="match status" value="1"/>
</dbReference>
<evidence type="ECO:0000256" key="1">
    <source>
        <dbReference type="ARBA" id="ARBA00004417"/>
    </source>
</evidence>
<dbReference type="PANTHER" id="PTHR43790:SF2">
    <property type="entry name" value="AUTOINDUCER 2 IMPORT ATP-BINDING PROTEIN LSRA"/>
    <property type="match status" value="1"/>
</dbReference>
<keyword evidence="11" id="KW-0762">Sugar transport</keyword>
<dbReference type="InterPro" id="IPR003593">
    <property type="entry name" value="AAA+_ATPase"/>
</dbReference>
<dbReference type="Gene3D" id="3.40.50.300">
    <property type="entry name" value="P-loop containing nucleotide triphosphate hydrolases"/>
    <property type="match status" value="2"/>
</dbReference>
<proteinExistence type="inferred from homology"/>
<accession>A0ABU0FBE8</accession>
<keyword evidence="5" id="KW-0547">Nucleotide-binding</keyword>
<keyword evidence="6" id="KW-0067">ATP-binding</keyword>
<feature type="domain" description="ABC transporter" evidence="10">
    <location>
        <begin position="257"/>
        <end position="500"/>
    </location>
</feature>
<dbReference type="PANTHER" id="PTHR43790">
    <property type="entry name" value="CARBOHYDRATE TRANSPORT ATP-BINDING PROTEIN MG119-RELATED"/>
    <property type="match status" value="1"/>
</dbReference>
<organism evidence="11 12">
    <name type="scientific">Labrys monachus</name>
    <dbReference type="NCBI Taxonomy" id="217067"/>
    <lineage>
        <taxon>Bacteria</taxon>
        <taxon>Pseudomonadati</taxon>
        <taxon>Pseudomonadota</taxon>
        <taxon>Alphaproteobacteria</taxon>
        <taxon>Hyphomicrobiales</taxon>
        <taxon>Xanthobacteraceae</taxon>
        <taxon>Labrys</taxon>
    </lineage>
</organism>
<dbReference type="SUPFAM" id="SSF52540">
    <property type="entry name" value="P-loop containing nucleoside triphosphate hydrolases"/>
    <property type="match status" value="2"/>
</dbReference>
<dbReference type="PROSITE" id="PS00211">
    <property type="entry name" value="ABC_TRANSPORTER_1"/>
    <property type="match status" value="2"/>
</dbReference>
<feature type="domain" description="ABC transporter" evidence="10">
    <location>
        <begin position="9"/>
        <end position="246"/>
    </location>
</feature>
<evidence type="ECO:0000256" key="8">
    <source>
        <dbReference type="ARBA" id="ARBA00023798"/>
    </source>
</evidence>
<evidence type="ECO:0000256" key="2">
    <source>
        <dbReference type="ARBA" id="ARBA00009404"/>
    </source>
</evidence>
<reference evidence="11 12" key="1">
    <citation type="submission" date="2023-07" db="EMBL/GenBank/DDBJ databases">
        <title>Genomic Encyclopedia of Type Strains, Phase IV (KMG-IV): sequencing the most valuable type-strain genomes for metagenomic binning, comparative biology and taxonomic classification.</title>
        <authorList>
            <person name="Goeker M."/>
        </authorList>
    </citation>
    <scope>NUCLEOTIDE SEQUENCE [LARGE SCALE GENOMIC DNA]</scope>
    <source>
        <strain evidence="11 12">DSM 5896</strain>
    </source>
</reference>
<keyword evidence="12" id="KW-1185">Reference proteome</keyword>
<dbReference type="InterPro" id="IPR027417">
    <property type="entry name" value="P-loop_NTPase"/>
</dbReference>
<dbReference type="EMBL" id="JAUSVK010000001">
    <property type="protein sequence ID" value="MDQ0391413.1"/>
    <property type="molecule type" value="Genomic_DNA"/>
</dbReference>
<evidence type="ECO:0000256" key="3">
    <source>
        <dbReference type="ARBA" id="ARBA00011262"/>
    </source>
</evidence>
<evidence type="ECO:0000256" key="5">
    <source>
        <dbReference type="ARBA" id="ARBA00022741"/>
    </source>
</evidence>
<evidence type="ECO:0000256" key="4">
    <source>
        <dbReference type="ARBA" id="ARBA00019459"/>
    </source>
</evidence>
<protein>
    <recommendedName>
        <fullName evidence="4">Autoinducer 2 import ATP-binding protein LsrA</fullName>
        <ecNumber evidence="8">7.6.2.13</ecNumber>
    </recommendedName>
</protein>
<sequence length="501" mass="51875">MQALVDDVLSATDIEKHYGATCALRSATLRLRPGRVHALLGENGAGKSTLVKIIVGAVRPDGGTVAIQGRSASFQSVAQAIAAGIVPIYQHLSLFPELSVLENLSAFSLAAGGTHLARSALVPRPDAARWLEQVGLALDLDMPVAALSLGERQLLEIARGLGRNCRVLVLDEPTAALNGDETERLFGVVRRLCAEGTAILFISHKFDEIETLADDVTVLRDGRTVIEGAAIASHSREDLVRAMLGAVVPAGHRGVRLQGEPVLSASGLRLGPGRPPLTLGIRAGEIVGMAGLVGSGALRLAACMAGAVPADGLIRVGTRHFRAGDRKAAVKLGVGYVPGDRHAEGLFLSMSAVGNGSSSALARFSRAGILRRRAEASALDPLLRRLKLHPYAPQAEAATFSGGNQQKLLIARCLAIPGLAALVLLEPTRGVDVAARAVIHGAIAEAASRGVAVLIASSDLDELKALADRYLVVRDGDIAAEFAADAAASDLMAALAGRAAA</sequence>
<evidence type="ECO:0000256" key="7">
    <source>
        <dbReference type="ARBA" id="ARBA00023747"/>
    </source>
</evidence>
<dbReference type="SMART" id="SM00382">
    <property type="entry name" value="AAA"/>
    <property type="match status" value="2"/>
</dbReference>
<evidence type="ECO:0000256" key="9">
    <source>
        <dbReference type="ARBA" id="ARBA00034076"/>
    </source>
</evidence>
<keyword evidence="11" id="KW-0813">Transport</keyword>
<dbReference type="Pfam" id="PF00005">
    <property type="entry name" value="ABC_tran"/>
    <property type="match status" value="2"/>
</dbReference>
<comment type="similarity">
    <text evidence="2">Belongs to the ABC transporter superfamily. AI-2 autoinducer porter (TC 3.A.1.2.8) family.</text>
</comment>
<dbReference type="RefSeq" id="WP_307423674.1">
    <property type="nucleotide sequence ID" value="NZ_JAUSVK010000001.1"/>
</dbReference>